<feature type="compositionally biased region" description="Pro residues" evidence="1">
    <location>
        <begin position="105"/>
        <end position="147"/>
    </location>
</feature>
<organism evidence="3 4">
    <name type="scientific">Chlamydomonas schloesseri</name>
    <dbReference type="NCBI Taxonomy" id="2026947"/>
    <lineage>
        <taxon>Eukaryota</taxon>
        <taxon>Viridiplantae</taxon>
        <taxon>Chlorophyta</taxon>
        <taxon>core chlorophytes</taxon>
        <taxon>Chlorophyceae</taxon>
        <taxon>CS clade</taxon>
        <taxon>Chlamydomonadales</taxon>
        <taxon>Chlamydomonadaceae</taxon>
        <taxon>Chlamydomonas</taxon>
    </lineage>
</organism>
<accession>A0A835WHN8</accession>
<gene>
    <name evidence="3" type="ORF">HYH02_007750</name>
</gene>
<feature type="region of interest" description="Disordered" evidence="1">
    <location>
        <begin position="105"/>
        <end position="152"/>
    </location>
</feature>
<name>A0A835WHN8_9CHLO</name>
<dbReference type="Proteomes" id="UP000613740">
    <property type="component" value="Unassembled WGS sequence"/>
</dbReference>
<keyword evidence="4" id="KW-1185">Reference proteome</keyword>
<evidence type="ECO:0000256" key="2">
    <source>
        <dbReference type="SAM" id="SignalP"/>
    </source>
</evidence>
<feature type="signal peptide" evidence="2">
    <location>
        <begin position="1"/>
        <end position="17"/>
    </location>
</feature>
<evidence type="ECO:0000313" key="3">
    <source>
        <dbReference type="EMBL" id="KAG2447424.1"/>
    </source>
</evidence>
<feature type="chain" id="PRO_5033003439" evidence="2">
    <location>
        <begin position="18"/>
        <end position="323"/>
    </location>
</feature>
<evidence type="ECO:0000313" key="4">
    <source>
        <dbReference type="Proteomes" id="UP000613740"/>
    </source>
</evidence>
<dbReference type="OrthoDB" id="10623998at2759"/>
<dbReference type="EMBL" id="JAEHOD010000022">
    <property type="protein sequence ID" value="KAG2447424.1"/>
    <property type="molecule type" value="Genomic_DNA"/>
</dbReference>
<sequence>MWWLLVLVGTAAPLTAAAPSTAPSGSYAYGSVHSGGYGSYGGYSGAPSGYGGGGYYGGGGQYGGGGGYYGYGGGGYGSYPPPADPPYPPQLPSWPPWPPRPPSPPELPPFPPLPPQAPEFPPSPPRPPRPPPRPPRPPPRPTSPPQPFRYWNRPPLIDPNKAFIAPRFSCGANDCQELASCIVVTCLAQNETHMAVNISFNIGSQAGACKSSGTFSWACCKDTPEVPCDGQGPALCNGIVTNSTGTCNAVSWIVFWVPLYQDSIIVQVHDGQLGGNTDCAATKDCCAGYGGGCKTTVCTITIDLTSKPNLVYVSSTPSQLCTY</sequence>
<evidence type="ECO:0000256" key="1">
    <source>
        <dbReference type="SAM" id="MobiDB-lite"/>
    </source>
</evidence>
<reference evidence="3" key="1">
    <citation type="journal article" date="2020" name="bioRxiv">
        <title>Comparative genomics of Chlamydomonas.</title>
        <authorList>
            <person name="Craig R.J."/>
            <person name="Hasan A.R."/>
            <person name="Ness R.W."/>
            <person name="Keightley P.D."/>
        </authorList>
    </citation>
    <scope>NUCLEOTIDE SEQUENCE</scope>
    <source>
        <strain evidence="3">CCAP 11/173</strain>
    </source>
</reference>
<dbReference type="AlphaFoldDB" id="A0A835WHN8"/>
<comment type="caution">
    <text evidence="3">The sequence shown here is derived from an EMBL/GenBank/DDBJ whole genome shotgun (WGS) entry which is preliminary data.</text>
</comment>
<keyword evidence="2" id="KW-0732">Signal</keyword>
<protein>
    <submittedName>
        <fullName evidence="3">Uncharacterized protein</fullName>
    </submittedName>
</protein>
<proteinExistence type="predicted"/>